<dbReference type="PANTHER" id="PTHR46018">
    <property type="entry name" value="ZINC PHOSPHODIESTERASE ELAC PROTEIN 1"/>
    <property type="match status" value="1"/>
</dbReference>
<dbReference type="InterPro" id="IPR013471">
    <property type="entry name" value="RNase_Z/BN"/>
</dbReference>
<accession>A0A8J6PIV4</accession>
<keyword evidence="6 8" id="KW-0378">Hydrolase</keyword>
<keyword evidence="4 8" id="KW-0479">Metal-binding</keyword>
<feature type="binding site" evidence="8">
    <location>
        <position position="62"/>
    </location>
    <ligand>
        <name>Zn(2+)</name>
        <dbReference type="ChEBI" id="CHEBI:29105"/>
        <label>1</label>
        <note>catalytic</note>
    </ligand>
</feature>
<feature type="binding site" evidence="8">
    <location>
        <position position="142"/>
    </location>
    <ligand>
        <name>Zn(2+)</name>
        <dbReference type="ChEBI" id="CHEBI:29105"/>
        <label>1</label>
        <note>catalytic</note>
    </ligand>
</feature>
<dbReference type="EC" id="3.1.26.11" evidence="8"/>
<evidence type="ECO:0000256" key="1">
    <source>
        <dbReference type="ARBA" id="ARBA00011738"/>
    </source>
</evidence>
<dbReference type="GO" id="GO:0008270">
    <property type="term" value="F:zinc ion binding"/>
    <property type="evidence" value="ECO:0007669"/>
    <property type="project" value="UniProtKB-UniRule"/>
</dbReference>
<evidence type="ECO:0000256" key="6">
    <source>
        <dbReference type="ARBA" id="ARBA00022801"/>
    </source>
</evidence>
<dbReference type="NCBIfam" id="NF000801">
    <property type="entry name" value="PRK00055.1-3"/>
    <property type="match status" value="1"/>
</dbReference>
<evidence type="ECO:0000256" key="2">
    <source>
        <dbReference type="ARBA" id="ARBA00022694"/>
    </source>
</evidence>
<dbReference type="GO" id="GO:0042781">
    <property type="term" value="F:3'-tRNA processing endoribonuclease activity"/>
    <property type="evidence" value="ECO:0007669"/>
    <property type="project" value="UniProtKB-UniRule"/>
</dbReference>
<evidence type="ECO:0000313" key="10">
    <source>
        <dbReference type="Proteomes" id="UP000652681"/>
    </source>
</evidence>
<feature type="binding site" evidence="8">
    <location>
        <position position="67"/>
    </location>
    <ligand>
        <name>Zn(2+)</name>
        <dbReference type="ChEBI" id="CHEBI:29105"/>
        <label>2</label>
        <note>catalytic</note>
    </ligand>
</feature>
<reference evidence="9" key="1">
    <citation type="submission" date="2020-09" db="EMBL/GenBank/DDBJ databases">
        <title>Taishania pollutisoli gen. nov., sp. nov., Isolated from Tetrabromobisphenol A-Contaminated Soil.</title>
        <authorList>
            <person name="Chen Q."/>
        </authorList>
    </citation>
    <scope>NUCLEOTIDE SEQUENCE</scope>
    <source>
        <strain evidence="9">CZZ-1</strain>
    </source>
</reference>
<feature type="binding site" evidence="8">
    <location>
        <position position="270"/>
    </location>
    <ligand>
        <name>Zn(2+)</name>
        <dbReference type="ChEBI" id="CHEBI:29105"/>
        <label>2</label>
        <note>catalytic</note>
    </ligand>
</feature>
<evidence type="ECO:0000313" key="9">
    <source>
        <dbReference type="EMBL" id="MBC9811850.1"/>
    </source>
</evidence>
<keyword evidence="3 8" id="KW-0540">Nuclease</keyword>
<sequence length="305" mass="34584">MKFEVTILGSSAALPTLQRNSTAQFVTCCNRSILIDCGEGTQMQMRKFGVRFQRLDIILISHLHGDHFFGLVGLLSTMRLLGRDAKLTIICPKGLPEIIVQQLEVGHAQLDFDIRFIELTGKEHEVVYEDKSMLIETVPLKHKIPTNGFVIREKPKERKMRKESLEHPLMKVEYIHRLKKGEDIVTESGDVLKSLELTDASKPACSYAYCSDTAYAEKIIPFIKDVTVLYHEATFTEQHRELAKATMHSTAKQAAEIARQANVSRLYLGHLSARYADGKQHEEEAKEVFSNTIYVEDGMSFLVEN</sequence>
<dbReference type="Pfam" id="PF23023">
    <property type="entry name" value="Anti-Pycsar_Apyc1"/>
    <property type="match status" value="1"/>
</dbReference>
<evidence type="ECO:0000256" key="7">
    <source>
        <dbReference type="ARBA" id="ARBA00022833"/>
    </source>
</evidence>
<feature type="active site" description="Proton acceptor" evidence="8">
    <location>
        <position position="66"/>
    </location>
</feature>
<organism evidence="9 10">
    <name type="scientific">Taishania pollutisoli</name>
    <dbReference type="NCBI Taxonomy" id="2766479"/>
    <lineage>
        <taxon>Bacteria</taxon>
        <taxon>Pseudomonadati</taxon>
        <taxon>Bacteroidota</taxon>
        <taxon>Flavobacteriia</taxon>
        <taxon>Flavobacteriales</taxon>
        <taxon>Crocinitomicaceae</taxon>
        <taxon>Taishania</taxon>
    </lineage>
</organism>
<dbReference type="PANTHER" id="PTHR46018:SF2">
    <property type="entry name" value="ZINC PHOSPHODIESTERASE ELAC PROTEIN 1"/>
    <property type="match status" value="1"/>
</dbReference>
<keyword evidence="10" id="KW-1185">Reference proteome</keyword>
<name>A0A8J6PIV4_9FLAO</name>
<comment type="function">
    <text evidence="8">Zinc phosphodiesterase, which displays some tRNA 3'-processing endonuclease activity. Probably involved in tRNA maturation, by removing a 3'-trailer from precursor tRNA.</text>
</comment>
<feature type="binding site" evidence="8">
    <location>
        <position position="64"/>
    </location>
    <ligand>
        <name>Zn(2+)</name>
        <dbReference type="ChEBI" id="CHEBI:29105"/>
        <label>1</label>
        <note>catalytic</note>
    </ligand>
</feature>
<comment type="subunit">
    <text evidence="1 8">Homodimer.</text>
</comment>
<dbReference type="SUPFAM" id="SSF56281">
    <property type="entry name" value="Metallo-hydrolase/oxidoreductase"/>
    <property type="match status" value="1"/>
</dbReference>
<keyword evidence="5 8" id="KW-0255">Endonuclease</keyword>
<feature type="binding site" evidence="8">
    <location>
        <position position="212"/>
    </location>
    <ligand>
        <name>Zn(2+)</name>
        <dbReference type="ChEBI" id="CHEBI:29105"/>
        <label>1</label>
        <note>catalytic</note>
    </ligand>
</feature>
<feature type="binding site" evidence="8">
    <location>
        <position position="212"/>
    </location>
    <ligand>
        <name>Zn(2+)</name>
        <dbReference type="ChEBI" id="CHEBI:29105"/>
        <label>2</label>
        <note>catalytic</note>
    </ligand>
</feature>
<gene>
    <name evidence="8" type="primary">rnz</name>
    <name evidence="9" type="ORF">H9Y05_05105</name>
</gene>
<evidence type="ECO:0000256" key="8">
    <source>
        <dbReference type="HAMAP-Rule" id="MF_01818"/>
    </source>
</evidence>
<dbReference type="Gene3D" id="3.60.15.10">
    <property type="entry name" value="Ribonuclease Z/Hydroxyacylglutathione hydrolase-like"/>
    <property type="match status" value="1"/>
</dbReference>
<dbReference type="CDD" id="cd07717">
    <property type="entry name" value="RNaseZ_ZiPD-like_MBL-fold"/>
    <property type="match status" value="1"/>
</dbReference>
<comment type="catalytic activity">
    <reaction evidence="8">
        <text>Endonucleolytic cleavage of RNA, removing extra 3' nucleotides from tRNA precursor, generating 3' termini of tRNAs. A 3'-hydroxy group is left at the tRNA terminus and a 5'-phosphoryl group is left at the trailer molecule.</text>
        <dbReference type="EC" id="3.1.26.11"/>
    </reaction>
</comment>
<comment type="similarity">
    <text evidence="8">Belongs to the RNase Z family.</text>
</comment>
<dbReference type="HAMAP" id="MF_01818">
    <property type="entry name" value="RNase_Z_BN"/>
    <property type="match status" value="1"/>
</dbReference>
<comment type="caution">
    <text evidence="9">The sequence shown here is derived from an EMBL/GenBank/DDBJ whole genome shotgun (WGS) entry which is preliminary data.</text>
</comment>
<evidence type="ECO:0000256" key="5">
    <source>
        <dbReference type="ARBA" id="ARBA00022759"/>
    </source>
</evidence>
<feature type="binding site" evidence="8">
    <location>
        <position position="66"/>
    </location>
    <ligand>
        <name>Zn(2+)</name>
        <dbReference type="ChEBI" id="CHEBI:29105"/>
        <label>2</label>
        <note>catalytic</note>
    </ligand>
</feature>
<keyword evidence="7 8" id="KW-0862">Zinc</keyword>
<dbReference type="InterPro" id="IPR036866">
    <property type="entry name" value="RibonucZ/Hydroxyglut_hydro"/>
</dbReference>
<dbReference type="AlphaFoldDB" id="A0A8J6PIV4"/>
<dbReference type="NCBIfam" id="TIGR02651">
    <property type="entry name" value="RNase_Z"/>
    <property type="match status" value="1"/>
</dbReference>
<evidence type="ECO:0000256" key="3">
    <source>
        <dbReference type="ARBA" id="ARBA00022722"/>
    </source>
</evidence>
<dbReference type="Proteomes" id="UP000652681">
    <property type="component" value="Unassembled WGS sequence"/>
</dbReference>
<comment type="cofactor">
    <cofactor evidence="8">
        <name>Zn(2+)</name>
        <dbReference type="ChEBI" id="CHEBI:29105"/>
    </cofactor>
    <text evidence="8">Binds 2 Zn(2+) ions.</text>
</comment>
<dbReference type="RefSeq" id="WP_216713671.1">
    <property type="nucleotide sequence ID" value="NZ_JACVEL010000002.1"/>
</dbReference>
<keyword evidence="2 8" id="KW-0819">tRNA processing</keyword>
<evidence type="ECO:0000256" key="4">
    <source>
        <dbReference type="ARBA" id="ARBA00022723"/>
    </source>
</evidence>
<proteinExistence type="inferred from homology"/>
<protein>
    <recommendedName>
        <fullName evidence="8">Ribonuclease Z</fullName>
        <shortName evidence="8">RNase Z</shortName>
        <ecNumber evidence="8">3.1.26.11</ecNumber>
    </recommendedName>
    <alternativeName>
        <fullName evidence="8">tRNA 3 endonuclease</fullName>
    </alternativeName>
    <alternativeName>
        <fullName evidence="8">tRNase Z</fullName>
    </alternativeName>
</protein>
<dbReference type="EMBL" id="JACVEL010000002">
    <property type="protein sequence ID" value="MBC9811850.1"/>
    <property type="molecule type" value="Genomic_DNA"/>
</dbReference>